<dbReference type="EMBL" id="JBDPZC010000001">
    <property type="protein sequence ID" value="MEO3711242.1"/>
    <property type="molecule type" value="Genomic_DNA"/>
</dbReference>
<evidence type="ECO:0000313" key="2">
    <source>
        <dbReference type="EMBL" id="MEO3711242.1"/>
    </source>
</evidence>
<gene>
    <name evidence="2" type="ORF">ABDJ40_00510</name>
</gene>
<feature type="chain" id="PRO_5045688577" description="Lipoprotein" evidence="1">
    <location>
        <begin position="31"/>
        <end position="154"/>
    </location>
</feature>
<evidence type="ECO:0008006" key="4">
    <source>
        <dbReference type="Google" id="ProtNLM"/>
    </source>
</evidence>
<feature type="signal peptide" evidence="1">
    <location>
        <begin position="1"/>
        <end position="30"/>
    </location>
</feature>
<dbReference type="PROSITE" id="PS51257">
    <property type="entry name" value="PROKAR_LIPOPROTEIN"/>
    <property type="match status" value="1"/>
</dbReference>
<reference evidence="2 3" key="1">
    <citation type="submission" date="2024-05" db="EMBL/GenBank/DDBJ databases">
        <title>Roseateles sp. 2.12 16S ribosomal RNA gene Genome sequencing and assembly.</title>
        <authorList>
            <person name="Woo H."/>
        </authorList>
    </citation>
    <scope>NUCLEOTIDE SEQUENCE [LARGE SCALE GENOMIC DNA]</scope>
    <source>
        <strain evidence="2 3">2.12</strain>
    </source>
</reference>
<sequence>MGISIRSTTSLQRLAALPLAAALASLSACYVVPLEARHAHPVAVPAQVSVAPPAPVTFPVRLYPTNALASRYGMVSATVTNDLHGKGVFSTHINGEAFTGEATRKADSQRNGLANGAGNRGSYLSCTYSMNSSSQGTGQCRLSDGAEFSMHMGN</sequence>
<dbReference type="RefSeq" id="WP_347604652.1">
    <property type="nucleotide sequence ID" value="NZ_JBDPZC010000001.1"/>
</dbReference>
<organism evidence="2 3">
    <name type="scientific">Roseateles flavus</name>
    <dbReference type="NCBI Taxonomy" id="3149041"/>
    <lineage>
        <taxon>Bacteria</taxon>
        <taxon>Pseudomonadati</taxon>
        <taxon>Pseudomonadota</taxon>
        <taxon>Betaproteobacteria</taxon>
        <taxon>Burkholderiales</taxon>
        <taxon>Sphaerotilaceae</taxon>
        <taxon>Roseateles</taxon>
    </lineage>
</organism>
<protein>
    <recommendedName>
        <fullName evidence="4">Lipoprotein</fullName>
    </recommendedName>
</protein>
<evidence type="ECO:0000313" key="3">
    <source>
        <dbReference type="Proteomes" id="UP001462640"/>
    </source>
</evidence>
<comment type="caution">
    <text evidence="2">The sequence shown here is derived from an EMBL/GenBank/DDBJ whole genome shotgun (WGS) entry which is preliminary data.</text>
</comment>
<keyword evidence="3" id="KW-1185">Reference proteome</keyword>
<accession>A0ABV0G865</accession>
<proteinExistence type="predicted"/>
<dbReference type="Proteomes" id="UP001462640">
    <property type="component" value="Unassembled WGS sequence"/>
</dbReference>
<evidence type="ECO:0000256" key="1">
    <source>
        <dbReference type="SAM" id="SignalP"/>
    </source>
</evidence>
<keyword evidence="1" id="KW-0732">Signal</keyword>
<name>A0ABV0G865_9BURK</name>